<proteinExistence type="predicted"/>
<reference evidence="3" key="2">
    <citation type="submission" date="2024-04" db="EMBL/GenBank/DDBJ databases">
        <authorList>
            <person name="Chen Y."/>
            <person name="Shah S."/>
            <person name="Dougan E. K."/>
            <person name="Thang M."/>
            <person name="Chan C."/>
        </authorList>
    </citation>
    <scope>NUCLEOTIDE SEQUENCE [LARGE SCALE GENOMIC DNA]</scope>
</reference>
<evidence type="ECO:0000256" key="1">
    <source>
        <dbReference type="SAM" id="MobiDB-lite"/>
    </source>
</evidence>
<comment type="caution">
    <text evidence="2">The sequence shown here is derived from an EMBL/GenBank/DDBJ whole genome shotgun (WGS) entry which is preliminary data.</text>
</comment>
<feature type="compositionally biased region" description="Basic residues" evidence="1">
    <location>
        <begin position="1"/>
        <end position="13"/>
    </location>
</feature>
<feature type="region of interest" description="Disordered" evidence="1">
    <location>
        <begin position="51"/>
        <end position="70"/>
    </location>
</feature>
<name>A0A9P1FHW2_9DINO</name>
<reference evidence="2" key="1">
    <citation type="submission" date="2022-10" db="EMBL/GenBank/DDBJ databases">
        <authorList>
            <person name="Chen Y."/>
            <person name="Dougan E. K."/>
            <person name="Chan C."/>
            <person name="Rhodes N."/>
            <person name="Thang M."/>
        </authorList>
    </citation>
    <scope>NUCLEOTIDE SEQUENCE</scope>
</reference>
<dbReference type="AlphaFoldDB" id="A0A9P1FHW2"/>
<keyword evidence="4" id="KW-1185">Reference proteome</keyword>
<gene>
    <name evidence="2" type="ORF">C1SCF055_LOCUS4968</name>
</gene>
<evidence type="ECO:0000313" key="3">
    <source>
        <dbReference type="EMBL" id="CAL1130148.1"/>
    </source>
</evidence>
<protein>
    <submittedName>
        <fullName evidence="2">Uncharacterized protein</fullName>
    </submittedName>
</protein>
<dbReference type="EMBL" id="CAMXCT010000295">
    <property type="protein sequence ID" value="CAI3976773.1"/>
    <property type="molecule type" value="Genomic_DNA"/>
</dbReference>
<organism evidence="2">
    <name type="scientific">Cladocopium goreaui</name>
    <dbReference type="NCBI Taxonomy" id="2562237"/>
    <lineage>
        <taxon>Eukaryota</taxon>
        <taxon>Sar</taxon>
        <taxon>Alveolata</taxon>
        <taxon>Dinophyceae</taxon>
        <taxon>Suessiales</taxon>
        <taxon>Symbiodiniaceae</taxon>
        <taxon>Cladocopium</taxon>
    </lineage>
</organism>
<evidence type="ECO:0000313" key="4">
    <source>
        <dbReference type="Proteomes" id="UP001152797"/>
    </source>
</evidence>
<evidence type="ECO:0000313" key="2">
    <source>
        <dbReference type="EMBL" id="CAI3976773.1"/>
    </source>
</evidence>
<dbReference type="EMBL" id="CAMXCT030000295">
    <property type="protein sequence ID" value="CAL4764085.1"/>
    <property type="molecule type" value="Genomic_DNA"/>
</dbReference>
<feature type="compositionally biased region" description="Basic and acidic residues" evidence="1">
    <location>
        <begin position="14"/>
        <end position="30"/>
    </location>
</feature>
<dbReference type="Proteomes" id="UP001152797">
    <property type="component" value="Unassembled WGS sequence"/>
</dbReference>
<feature type="region of interest" description="Disordered" evidence="1">
    <location>
        <begin position="1"/>
        <end position="33"/>
    </location>
</feature>
<accession>A0A9P1FHW2</accession>
<sequence length="237" mass="26416">MKKGTRKALKKDKKNTLKKDSSGSLKKDTEGTLNASNLKKLGQLSLKDKIQKAAEEHSEEEDQAQALVASMTTGEKSNAWNQHQVPLTVLTMSRAKVLLARALKKAREKGKAKPEARAKPRHWQMRTLETALKKVKKTRDLLSSTHDNFEEALKKVQKSPYLSKQSCKEKQEVFSGLGKKLALTKKILEKGGKNKLEVVKQHLLEACACMKEAKEEAKELVQLSMKALSKAGSSRAK</sequence>
<dbReference type="EMBL" id="CAMXCT020000295">
    <property type="protein sequence ID" value="CAL1130148.1"/>
    <property type="molecule type" value="Genomic_DNA"/>
</dbReference>